<proteinExistence type="predicted"/>
<keyword evidence="1" id="KW-0472">Membrane</keyword>
<reference evidence="2 3" key="1">
    <citation type="submission" date="2015-02" db="EMBL/GenBank/DDBJ databases">
        <title>Single-cell genomics of uncultivated deep-branching MTB reveals a conserved set of magnetosome genes.</title>
        <authorList>
            <person name="Kolinko S."/>
            <person name="Richter M."/>
            <person name="Glockner F.O."/>
            <person name="Brachmann A."/>
            <person name="Schuler D."/>
        </authorList>
    </citation>
    <scope>NUCLEOTIDE SEQUENCE [LARGE SCALE GENOMIC DNA]</scope>
    <source>
        <strain evidence="2">TM-1</strain>
    </source>
</reference>
<evidence type="ECO:0000313" key="3">
    <source>
        <dbReference type="Proteomes" id="UP000033423"/>
    </source>
</evidence>
<comment type="caution">
    <text evidence="2">The sequence shown here is derived from an EMBL/GenBank/DDBJ whole genome shotgun (WGS) entry which is preliminary data.</text>
</comment>
<keyword evidence="3" id="KW-1185">Reference proteome</keyword>
<evidence type="ECO:0000256" key="1">
    <source>
        <dbReference type="SAM" id="Phobius"/>
    </source>
</evidence>
<gene>
    <name evidence="2" type="ORF">MBAV_005305</name>
</gene>
<sequence length="201" mass="23017">MNRKLLIINLAIVVIFVFVLSTILLAGDIVIFSAKQKDKKVKIAYSKCNLPGSTQFLRVGRSSGINWKWENKIDDWCGWGIQDIPEKNIQPYLKNGFLVIKYKGQYDRRSPEVAFRDMSNRQTALIKFEGNFTDGEATQDKDATVKISLEKFFGTDPDFYPADPTKIFELKFDAEYSSVRGKLYIHYIAITTDDKPDKAPK</sequence>
<keyword evidence="1" id="KW-0812">Transmembrane</keyword>
<feature type="transmembrane region" description="Helical" evidence="1">
    <location>
        <begin position="6"/>
        <end position="32"/>
    </location>
</feature>
<keyword evidence="1" id="KW-1133">Transmembrane helix</keyword>
<organism evidence="2 3">
    <name type="scientific">Candidatus Magnetobacterium bavaricum</name>
    <dbReference type="NCBI Taxonomy" id="29290"/>
    <lineage>
        <taxon>Bacteria</taxon>
        <taxon>Pseudomonadati</taxon>
        <taxon>Nitrospirota</taxon>
        <taxon>Thermodesulfovibrionia</taxon>
        <taxon>Thermodesulfovibrionales</taxon>
        <taxon>Candidatus Magnetobacteriaceae</taxon>
        <taxon>Candidatus Magnetobacterium</taxon>
    </lineage>
</organism>
<evidence type="ECO:0000313" key="2">
    <source>
        <dbReference type="EMBL" id="KJU82506.1"/>
    </source>
</evidence>
<accession>A0A0F3GKT4</accession>
<dbReference type="Gene3D" id="2.60.120.430">
    <property type="entry name" value="Galactose-binding lectin"/>
    <property type="match status" value="1"/>
</dbReference>
<dbReference type="Proteomes" id="UP000033423">
    <property type="component" value="Unassembled WGS sequence"/>
</dbReference>
<protein>
    <submittedName>
        <fullName evidence="2">Secreted protein</fullName>
    </submittedName>
</protein>
<dbReference type="AlphaFoldDB" id="A0A0F3GKT4"/>
<name>A0A0F3GKT4_9BACT</name>
<dbReference type="EMBL" id="LACI01002292">
    <property type="protein sequence ID" value="KJU82506.1"/>
    <property type="molecule type" value="Genomic_DNA"/>
</dbReference>